<evidence type="ECO:0000256" key="15">
    <source>
        <dbReference type="SAM" id="SignalP"/>
    </source>
</evidence>
<evidence type="ECO:0000256" key="11">
    <source>
        <dbReference type="ARBA" id="ARBA00074522"/>
    </source>
</evidence>
<feature type="disulfide bond" evidence="14">
    <location>
        <begin position="187"/>
        <end position="194"/>
    </location>
</feature>
<keyword evidence="4" id="KW-0719">Serine esterase</keyword>
<feature type="disulfide bond" evidence="14">
    <location>
        <begin position="46"/>
        <end position="125"/>
    </location>
</feature>
<dbReference type="InterPro" id="IPR043579">
    <property type="entry name" value="CUTINASE_2"/>
</dbReference>
<feature type="signal peptide" evidence="15">
    <location>
        <begin position="1"/>
        <end position="15"/>
    </location>
</feature>
<dbReference type="EMBL" id="MU006781">
    <property type="protein sequence ID" value="KAF2642504.1"/>
    <property type="molecule type" value="Genomic_DNA"/>
</dbReference>
<keyword evidence="7" id="KW-0378">Hydrolase</keyword>
<evidence type="ECO:0000256" key="7">
    <source>
        <dbReference type="ARBA" id="ARBA00022801"/>
    </source>
</evidence>
<sequence>MKFLALAPLLAFTTALPLATNTITEVVTRASSTTRTDLEDGSSSACPKAILIFARGSTDPGNMGDNLGPAVADAVEAHYGAGNIWVQGVGGAYTAGLVENLLPQGTSQGAIDEAKRLFVLANTKCPNTIVASGGYSQGSAVIAGAVPGLTATQRNQIKGIVFFGYTRNKQNNGGIDSYPAANLKVYCADGDLVCNGTLIITDAHFSYDDEAAGPGPEFLISKIGA</sequence>
<evidence type="ECO:0000256" key="1">
    <source>
        <dbReference type="ARBA" id="ARBA00004613"/>
    </source>
</evidence>
<dbReference type="AlphaFoldDB" id="A0A6A6S8I7"/>
<evidence type="ECO:0000256" key="13">
    <source>
        <dbReference type="PIRSR" id="PIRSR611150-1"/>
    </source>
</evidence>
<comment type="catalytic activity">
    <reaction evidence="9">
        <text>cutin + H2O = cutin monomers.</text>
        <dbReference type="EC" id="3.1.1.74"/>
    </reaction>
</comment>
<dbReference type="PRINTS" id="PR00129">
    <property type="entry name" value="CUTINASE"/>
</dbReference>
<keyword evidence="8 14" id="KW-1015">Disulfide bond</keyword>
<evidence type="ECO:0000313" key="16">
    <source>
        <dbReference type="EMBL" id="KAF2642504.1"/>
    </source>
</evidence>
<dbReference type="GO" id="GO:0016052">
    <property type="term" value="P:carbohydrate catabolic process"/>
    <property type="evidence" value="ECO:0007669"/>
    <property type="project" value="TreeGrafter"/>
</dbReference>
<dbReference type="InterPro" id="IPR011150">
    <property type="entry name" value="Cutinase_monf"/>
</dbReference>
<keyword evidence="6 15" id="KW-0732">Signal</keyword>
<dbReference type="Gene3D" id="3.40.50.1820">
    <property type="entry name" value="alpha/beta hydrolase"/>
    <property type="match status" value="1"/>
</dbReference>
<dbReference type="GO" id="GO:0050525">
    <property type="term" value="F:cutinase activity"/>
    <property type="evidence" value="ECO:0007669"/>
    <property type="project" value="UniProtKB-EC"/>
</dbReference>
<feature type="active site" description="Nucleophile" evidence="13">
    <location>
        <position position="136"/>
    </location>
</feature>
<dbReference type="GO" id="GO:0005576">
    <property type="term" value="C:extracellular region"/>
    <property type="evidence" value="ECO:0007669"/>
    <property type="project" value="UniProtKB-SubCell"/>
</dbReference>
<evidence type="ECO:0000256" key="2">
    <source>
        <dbReference type="ARBA" id="ARBA00007534"/>
    </source>
</evidence>
<evidence type="ECO:0000256" key="6">
    <source>
        <dbReference type="ARBA" id="ARBA00022729"/>
    </source>
</evidence>
<evidence type="ECO:0000256" key="14">
    <source>
        <dbReference type="PIRSR" id="PIRSR611150-2"/>
    </source>
</evidence>
<protein>
    <recommendedName>
        <fullName evidence="11">Cutinase</fullName>
        <ecNumber evidence="3">3.1.1.74</ecNumber>
    </recommendedName>
    <alternativeName>
        <fullName evidence="12">Cutin hydrolase</fullName>
    </alternativeName>
</protein>
<dbReference type="Proteomes" id="UP000799753">
    <property type="component" value="Unassembled WGS sequence"/>
</dbReference>
<feature type="chain" id="PRO_5025563166" description="Cutinase" evidence="15">
    <location>
        <begin position="16"/>
        <end position="225"/>
    </location>
</feature>
<evidence type="ECO:0000256" key="9">
    <source>
        <dbReference type="ARBA" id="ARBA00034045"/>
    </source>
</evidence>
<evidence type="ECO:0000256" key="10">
    <source>
        <dbReference type="ARBA" id="ARBA00057514"/>
    </source>
</evidence>
<dbReference type="SUPFAM" id="SSF53474">
    <property type="entry name" value="alpha/beta-Hydrolases"/>
    <property type="match status" value="1"/>
</dbReference>
<dbReference type="OrthoDB" id="3225429at2759"/>
<dbReference type="PANTHER" id="PTHR48250">
    <property type="entry name" value="CUTINASE 2-RELATED"/>
    <property type="match status" value="1"/>
</dbReference>
<comment type="subcellular location">
    <subcellularLocation>
        <location evidence="1">Secreted</location>
    </subcellularLocation>
</comment>
<evidence type="ECO:0000256" key="12">
    <source>
        <dbReference type="ARBA" id="ARBA00080724"/>
    </source>
</evidence>
<evidence type="ECO:0000256" key="4">
    <source>
        <dbReference type="ARBA" id="ARBA00022487"/>
    </source>
</evidence>
<organism evidence="16 17">
    <name type="scientific">Massarina eburnea CBS 473.64</name>
    <dbReference type="NCBI Taxonomy" id="1395130"/>
    <lineage>
        <taxon>Eukaryota</taxon>
        <taxon>Fungi</taxon>
        <taxon>Dikarya</taxon>
        <taxon>Ascomycota</taxon>
        <taxon>Pezizomycotina</taxon>
        <taxon>Dothideomycetes</taxon>
        <taxon>Pleosporomycetidae</taxon>
        <taxon>Pleosporales</taxon>
        <taxon>Massarineae</taxon>
        <taxon>Massarinaceae</taxon>
        <taxon>Massarina</taxon>
    </lineage>
</organism>
<comment type="similarity">
    <text evidence="2">Belongs to the cutinase family.</text>
</comment>
<gene>
    <name evidence="16" type="ORF">P280DRAFT_467846</name>
</gene>
<dbReference type="SMART" id="SM01110">
    <property type="entry name" value="Cutinase"/>
    <property type="match status" value="1"/>
</dbReference>
<keyword evidence="17" id="KW-1185">Reference proteome</keyword>
<dbReference type="PROSITE" id="PS00931">
    <property type="entry name" value="CUTINASE_2"/>
    <property type="match status" value="1"/>
</dbReference>
<dbReference type="Pfam" id="PF01083">
    <property type="entry name" value="Cutinase"/>
    <property type="match status" value="1"/>
</dbReference>
<feature type="active site" description="Proton donor/acceptor" evidence="13">
    <location>
        <position position="204"/>
    </location>
</feature>
<evidence type="ECO:0000256" key="3">
    <source>
        <dbReference type="ARBA" id="ARBA00013095"/>
    </source>
</evidence>
<evidence type="ECO:0000256" key="5">
    <source>
        <dbReference type="ARBA" id="ARBA00022525"/>
    </source>
</evidence>
<dbReference type="InterPro" id="IPR029058">
    <property type="entry name" value="AB_hydrolase_fold"/>
</dbReference>
<dbReference type="InterPro" id="IPR000675">
    <property type="entry name" value="Cutinase/axe"/>
</dbReference>
<comment type="function">
    <text evidence="10">Catalyzes the hydrolysis of complex carboxylic polyesters found in the cell wall of plants. Degrades cutin, a macromolecule that forms the structure of the plant cuticle. Allows pathogenic fungi to penetrate through the cuticular barrier into the host plant during the initial stage of fungal infection.</text>
</comment>
<feature type="active site" evidence="13">
    <location>
        <position position="191"/>
    </location>
</feature>
<dbReference type="EC" id="3.1.1.74" evidence="3"/>
<evidence type="ECO:0000313" key="17">
    <source>
        <dbReference type="Proteomes" id="UP000799753"/>
    </source>
</evidence>
<reference evidence="16" key="1">
    <citation type="journal article" date="2020" name="Stud. Mycol.">
        <title>101 Dothideomycetes genomes: a test case for predicting lifestyles and emergence of pathogens.</title>
        <authorList>
            <person name="Haridas S."/>
            <person name="Albert R."/>
            <person name="Binder M."/>
            <person name="Bloem J."/>
            <person name="Labutti K."/>
            <person name="Salamov A."/>
            <person name="Andreopoulos B."/>
            <person name="Baker S."/>
            <person name="Barry K."/>
            <person name="Bills G."/>
            <person name="Bluhm B."/>
            <person name="Cannon C."/>
            <person name="Castanera R."/>
            <person name="Culley D."/>
            <person name="Daum C."/>
            <person name="Ezra D."/>
            <person name="Gonzalez J."/>
            <person name="Henrissat B."/>
            <person name="Kuo A."/>
            <person name="Liang C."/>
            <person name="Lipzen A."/>
            <person name="Lutzoni F."/>
            <person name="Magnuson J."/>
            <person name="Mondo S."/>
            <person name="Nolan M."/>
            <person name="Ohm R."/>
            <person name="Pangilinan J."/>
            <person name="Park H.-J."/>
            <person name="Ramirez L."/>
            <person name="Alfaro M."/>
            <person name="Sun H."/>
            <person name="Tritt A."/>
            <person name="Yoshinaga Y."/>
            <person name="Zwiers L.-H."/>
            <person name="Turgeon B."/>
            <person name="Goodwin S."/>
            <person name="Spatafora J."/>
            <person name="Crous P."/>
            <person name="Grigoriev I."/>
        </authorList>
    </citation>
    <scope>NUCLEOTIDE SEQUENCE</scope>
    <source>
        <strain evidence="16">CBS 473.64</strain>
    </source>
</reference>
<dbReference type="PANTHER" id="PTHR48250:SF3">
    <property type="entry name" value="CUTINASE 1-RELATED"/>
    <property type="match status" value="1"/>
</dbReference>
<evidence type="ECO:0000256" key="8">
    <source>
        <dbReference type="ARBA" id="ARBA00023157"/>
    </source>
</evidence>
<name>A0A6A6S8I7_9PLEO</name>
<dbReference type="FunFam" id="3.40.50.1820:FF:000235">
    <property type="entry name" value="Cutinase 1"/>
    <property type="match status" value="1"/>
</dbReference>
<proteinExistence type="inferred from homology"/>
<keyword evidence="5" id="KW-0964">Secreted</keyword>
<accession>A0A6A6S8I7</accession>